<evidence type="ECO:0000313" key="3">
    <source>
        <dbReference type="RefSeq" id="XP_005102915.1"/>
    </source>
</evidence>
<sequence length="576" mass="63888">MKSLTLAFVSVVLLIAETAADGHGHTDCFKDEQQCIQKFRSLLTDTDSFWFGSQYAVKCPSTPGASQFGSDPSCSNPDSKRLSVLSRLLKTDNVTEVAAKLSLAHVTYTVPRGEFFACGHTFTAPALTNYKLDPLSLNRVSLWSIDHTPEVTWPSQDGVQYTVIVWDVGNFFLHGLYINAVNGDMSTGEAVDKYHGPRASRPYANVYLFIVVPQSYSLDVNMVKGIMFGVLSRNAFQFSAVDFFSNIPGAFGDPVAANLLNIVGDVYGAQRMKDSGILDNCPFLVSQETYLHNALRWANIDAAWSYDVDSLGTMDKQPEERAPFLTSLEVNLEPVYSTDDIEFESCCSKYTYIGAMLLPDPFSSKPQRPVHVRTTPRVEITLMNWLNRLGLDDKMFTLMMVDFGSIQDPPQMPAFIVHWLVTDIQGADVTSGNTVIPYFGSNPFTRDSARMYTFLLFEQSTGMLDTSSLTQHVSGSCVDPRTSRCRYYVNDLIKSWGLGDIKGVTWFLAEQDPFARLRIYREFAAQPKMRACAGIRGYMEPCPLPCGDYVADDAPLLSASLASLSLATALTIGYLF</sequence>
<dbReference type="PANTHER" id="PTHR11362">
    <property type="entry name" value="PHOSPHATIDYLETHANOLAMINE-BINDING PROTEIN"/>
    <property type="match status" value="1"/>
</dbReference>
<feature type="signal peptide" evidence="1">
    <location>
        <begin position="1"/>
        <end position="20"/>
    </location>
</feature>
<dbReference type="RefSeq" id="XP_005102915.1">
    <property type="nucleotide sequence ID" value="XM_005102858.3"/>
</dbReference>
<protein>
    <submittedName>
        <fullName evidence="3">Uncharacterized protein C56G2.4</fullName>
    </submittedName>
</protein>
<evidence type="ECO:0000313" key="2">
    <source>
        <dbReference type="Proteomes" id="UP000694888"/>
    </source>
</evidence>
<reference evidence="3" key="1">
    <citation type="submission" date="2025-08" db="UniProtKB">
        <authorList>
            <consortium name="RefSeq"/>
        </authorList>
    </citation>
    <scope>IDENTIFICATION</scope>
</reference>
<dbReference type="SUPFAM" id="SSF49777">
    <property type="entry name" value="PEBP-like"/>
    <property type="match status" value="2"/>
</dbReference>
<dbReference type="Proteomes" id="UP000694888">
    <property type="component" value="Unplaced"/>
</dbReference>
<evidence type="ECO:0000256" key="1">
    <source>
        <dbReference type="SAM" id="SignalP"/>
    </source>
</evidence>
<dbReference type="InterPro" id="IPR035810">
    <property type="entry name" value="PEBP_euk"/>
</dbReference>
<keyword evidence="1" id="KW-0732">Signal</keyword>
<organism evidence="2 3">
    <name type="scientific">Aplysia californica</name>
    <name type="common">California sea hare</name>
    <dbReference type="NCBI Taxonomy" id="6500"/>
    <lineage>
        <taxon>Eukaryota</taxon>
        <taxon>Metazoa</taxon>
        <taxon>Spiralia</taxon>
        <taxon>Lophotrochozoa</taxon>
        <taxon>Mollusca</taxon>
        <taxon>Gastropoda</taxon>
        <taxon>Heterobranchia</taxon>
        <taxon>Euthyneura</taxon>
        <taxon>Tectipleura</taxon>
        <taxon>Aplysiida</taxon>
        <taxon>Aplysioidea</taxon>
        <taxon>Aplysiidae</taxon>
        <taxon>Aplysia</taxon>
    </lineage>
</organism>
<dbReference type="GeneID" id="101852782"/>
<dbReference type="Pfam" id="PF01161">
    <property type="entry name" value="PBP"/>
    <property type="match status" value="1"/>
</dbReference>
<dbReference type="PANTHER" id="PTHR11362:SF82">
    <property type="entry name" value="PHOSPHATIDYLETHANOLAMINE-BINDING PROTEIN 4"/>
    <property type="match status" value="1"/>
</dbReference>
<dbReference type="InterPro" id="IPR036610">
    <property type="entry name" value="PEBP-like_sf"/>
</dbReference>
<accession>A0ABM0JW53</accession>
<proteinExistence type="predicted"/>
<name>A0ABM0JW53_APLCA</name>
<feature type="chain" id="PRO_5045512836" evidence="1">
    <location>
        <begin position="21"/>
        <end position="576"/>
    </location>
</feature>
<keyword evidence="2" id="KW-1185">Reference proteome</keyword>
<dbReference type="InterPro" id="IPR008914">
    <property type="entry name" value="PEBP"/>
</dbReference>
<gene>
    <name evidence="3" type="primary">LOC101852782</name>
</gene>
<dbReference type="Gene3D" id="3.90.280.10">
    <property type="entry name" value="PEBP-like"/>
    <property type="match status" value="2"/>
</dbReference>